<accession>A0AAN9KX76</accession>
<proteinExistence type="predicted"/>
<evidence type="ECO:0000256" key="2">
    <source>
        <dbReference type="SAM" id="MobiDB-lite"/>
    </source>
</evidence>
<evidence type="ECO:0000256" key="1">
    <source>
        <dbReference type="SAM" id="Coils"/>
    </source>
</evidence>
<evidence type="ECO:0008006" key="5">
    <source>
        <dbReference type="Google" id="ProtNLM"/>
    </source>
</evidence>
<keyword evidence="4" id="KW-1185">Reference proteome</keyword>
<feature type="coiled-coil region" evidence="1">
    <location>
        <begin position="207"/>
        <end position="241"/>
    </location>
</feature>
<reference evidence="3 4" key="1">
    <citation type="submission" date="2024-01" db="EMBL/GenBank/DDBJ databases">
        <title>The genomes of 5 underutilized Papilionoideae crops provide insights into root nodulation and disease resistanc.</title>
        <authorList>
            <person name="Jiang F."/>
        </authorList>
    </citation>
    <scope>NUCLEOTIDE SEQUENCE [LARGE SCALE GENOMIC DNA]</scope>
    <source>
        <strain evidence="3">LVBAO_FW01</strain>
        <tissue evidence="3">Leaves</tissue>
    </source>
</reference>
<dbReference type="Proteomes" id="UP001367508">
    <property type="component" value="Unassembled WGS sequence"/>
</dbReference>
<feature type="region of interest" description="Disordered" evidence="2">
    <location>
        <begin position="278"/>
        <end position="300"/>
    </location>
</feature>
<dbReference type="PANTHER" id="PTHR34484:SF2">
    <property type="entry name" value="OS02G0832600 PROTEIN"/>
    <property type="match status" value="1"/>
</dbReference>
<protein>
    <recommendedName>
        <fullName evidence="5">PRLI-interacting factor A</fullName>
    </recommendedName>
</protein>
<name>A0AAN9KX76_CANGL</name>
<sequence length="300" mass="33220">MAHSQIFHGHQNYVVWPHPVPPYPPENASMFPCSPAFNSYPGRVNRKGNKFHRTGSEYGFKPGKPNPPDMHLPATNRSGVKARRFHQPKRKFSGGGVRPEVPLAPRNTSSFLLRAKRCGGIALPSMPTPSPPMSPATLEVEVEMAKVQWGFDAYGSMKGILRLRRELHDSDEDPGEDSGAGSFSVPIVEKRLALSRFEIVNPNSGEEHKLENRVDEQDTHIAQLEEENLTLKERIFLMERELGELRRRVMSLETDGIGAAAYDAGELEIFAVANDNCSEKSVGNNNSGSDHSNNSNSNHA</sequence>
<evidence type="ECO:0000313" key="3">
    <source>
        <dbReference type="EMBL" id="KAK7323908.1"/>
    </source>
</evidence>
<organism evidence="3 4">
    <name type="scientific">Canavalia gladiata</name>
    <name type="common">Sword bean</name>
    <name type="synonym">Dolichos gladiatus</name>
    <dbReference type="NCBI Taxonomy" id="3824"/>
    <lineage>
        <taxon>Eukaryota</taxon>
        <taxon>Viridiplantae</taxon>
        <taxon>Streptophyta</taxon>
        <taxon>Embryophyta</taxon>
        <taxon>Tracheophyta</taxon>
        <taxon>Spermatophyta</taxon>
        <taxon>Magnoliopsida</taxon>
        <taxon>eudicotyledons</taxon>
        <taxon>Gunneridae</taxon>
        <taxon>Pentapetalae</taxon>
        <taxon>rosids</taxon>
        <taxon>fabids</taxon>
        <taxon>Fabales</taxon>
        <taxon>Fabaceae</taxon>
        <taxon>Papilionoideae</taxon>
        <taxon>50 kb inversion clade</taxon>
        <taxon>NPAAA clade</taxon>
        <taxon>indigoferoid/millettioid clade</taxon>
        <taxon>Phaseoleae</taxon>
        <taxon>Canavalia</taxon>
    </lineage>
</organism>
<keyword evidence="1" id="KW-0175">Coiled coil</keyword>
<feature type="compositionally biased region" description="Low complexity" evidence="2">
    <location>
        <begin position="283"/>
        <end position="300"/>
    </location>
</feature>
<dbReference type="PANTHER" id="PTHR34484">
    <property type="entry name" value="OS02G0832600 PROTEIN"/>
    <property type="match status" value="1"/>
</dbReference>
<comment type="caution">
    <text evidence="3">The sequence shown here is derived from an EMBL/GenBank/DDBJ whole genome shotgun (WGS) entry which is preliminary data.</text>
</comment>
<dbReference type="EMBL" id="JAYMYQ010000006">
    <property type="protein sequence ID" value="KAK7323908.1"/>
    <property type="molecule type" value="Genomic_DNA"/>
</dbReference>
<dbReference type="AlphaFoldDB" id="A0AAN9KX76"/>
<gene>
    <name evidence="3" type="ORF">VNO77_27410</name>
</gene>
<evidence type="ECO:0000313" key="4">
    <source>
        <dbReference type="Proteomes" id="UP001367508"/>
    </source>
</evidence>